<accession>A0A812APC2</accession>
<name>A0A812APC2_ACAPH</name>
<dbReference type="AlphaFoldDB" id="A0A812APC2"/>
<protein>
    <submittedName>
        <fullName evidence="1">Uncharacterized protein</fullName>
    </submittedName>
</protein>
<dbReference type="EMBL" id="CAHIKZ030000083">
    <property type="protein sequence ID" value="CAE1150076.1"/>
    <property type="molecule type" value="Genomic_DNA"/>
</dbReference>
<evidence type="ECO:0000313" key="1">
    <source>
        <dbReference type="EMBL" id="CAE1150076.1"/>
    </source>
</evidence>
<organism evidence="1 2">
    <name type="scientific">Acanthosepion pharaonis</name>
    <name type="common">Pharaoh cuttlefish</name>
    <name type="synonym">Sepia pharaonis</name>
    <dbReference type="NCBI Taxonomy" id="158019"/>
    <lineage>
        <taxon>Eukaryota</taxon>
        <taxon>Metazoa</taxon>
        <taxon>Spiralia</taxon>
        <taxon>Lophotrochozoa</taxon>
        <taxon>Mollusca</taxon>
        <taxon>Cephalopoda</taxon>
        <taxon>Coleoidea</taxon>
        <taxon>Decapodiformes</taxon>
        <taxon>Sepiida</taxon>
        <taxon>Sepiina</taxon>
        <taxon>Sepiidae</taxon>
        <taxon>Acanthosepion</taxon>
    </lineage>
</organism>
<gene>
    <name evidence="1" type="ORF">SPHA_2862</name>
</gene>
<sequence length="217" mass="23730">MFPLFTDRAHVSCLSDTGQSGTQLSLVTQFCICLRTERKYIVSLSAESVHRSCDSADGAQLKAHRNGALFAGSCVSLCGQSVTQLSLSLLTCRNYTVSLQTMRNSFGSLATQLSLCRHNATQLYLCLWTERSSHASVCGQSTPHWCLFVARAKLTYVSLCGQSATTSSLCLLTDRNLILSLRTKRNLCVCLQSERNSLVALFSDRAQLNCVCRQGGP</sequence>
<evidence type="ECO:0000313" key="2">
    <source>
        <dbReference type="Proteomes" id="UP000597762"/>
    </source>
</evidence>
<reference evidence="1" key="1">
    <citation type="submission" date="2021-01" db="EMBL/GenBank/DDBJ databases">
        <authorList>
            <person name="Li R."/>
            <person name="Bekaert M."/>
        </authorList>
    </citation>
    <scope>NUCLEOTIDE SEQUENCE</scope>
    <source>
        <strain evidence="1">Farmed</strain>
    </source>
</reference>
<keyword evidence="2" id="KW-1185">Reference proteome</keyword>
<comment type="caution">
    <text evidence="1">The sequence shown here is derived from an EMBL/GenBank/DDBJ whole genome shotgun (WGS) entry which is preliminary data.</text>
</comment>
<proteinExistence type="predicted"/>
<dbReference type="Proteomes" id="UP000597762">
    <property type="component" value="Unassembled WGS sequence"/>
</dbReference>